<evidence type="ECO:0000259" key="4">
    <source>
        <dbReference type="Pfam" id="PF00135"/>
    </source>
</evidence>
<dbReference type="AlphaFoldDB" id="A0A194QV43"/>
<dbReference type="PANTHER" id="PTHR11559">
    <property type="entry name" value="CARBOXYLESTERASE"/>
    <property type="match status" value="1"/>
</dbReference>
<dbReference type="Gene3D" id="3.40.50.1820">
    <property type="entry name" value="alpha/beta hydrolase"/>
    <property type="match status" value="1"/>
</dbReference>
<gene>
    <name evidence="5" type="ORF">RR48_08854</name>
</gene>
<evidence type="ECO:0000256" key="2">
    <source>
        <dbReference type="SAM" id="MobiDB-lite"/>
    </source>
</evidence>
<proteinExistence type="predicted"/>
<evidence type="ECO:0000256" key="1">
    <source>
        <dbReference type="ARBA" id="ARBA00023180"/>
    </source>
</evidence>
<evidence type="ECO:0000313" key="6">
    <source>
        <dbReference type="Proteomes" id="UP000053240"/>
    </source>
</evidence>
<accession>A0A194QV43</accession>
<organism evidence="5 6">
    <name type="scientific">Papilio machaon</name>
    <name type="common">Old World swallowtail butterfly</name>
    <dbReference type="NCBI Taxonomy" id="76193"/>
    <lineage>
        <taxon>Eukaryota</taxon>
        <taxon>Metazoa</taxon>
        <taxon>Ecdysozoa</taxon>
        <taxon>Arthropoda</taxon>
        <taxon>Hexapoda</taxon>
        <taxon>Insecta</taxon>
        <taxon>Pterygota</taxon>
        <taxon>Neoptera</taxon>
        <taxon>Endopterygota</taxon>
        <taxon>Lepidoptera</taxon>
        <taxon>Glossata</taxon>
        <taxon>Ditrysia</taxon>
        <taxon>Papilionoidea</taxon>
        <taxon>Papilionidae</taxon>
        <taxon>Papilioninae</taxon>
        <taxon>Papilio</taxon>
    </lineage>
</organism>
<reference evidence="5 6" key="1">
    <citation type="journal article" date="2015" name="Nat. Commun.">
        <title>Outbred genome sequencing and CRISPR/Cas9 gene editing in butterflies.</title>
        <authorList>
            <person name="Li X."/>
            <person name="Fan D."/>
            <person name="Zhang W."/>
            <person name="Liu G."/>
            <person name="Zhang L."/>
            <person name="Zhao L."/>
            <person name="Fang X."/>
            <person name="Chen L."/>
            <person name="Dong Y."/>
            <person name="Chen Y."/>
            <person name="Ding Y."/>
            <person name="Zhao R."/>
            <person name="Feng M."/>
            <person name="Zhu Y."/>
            <person name="Feng Y."/>
            <person name="Jiang X."/>
            <person name="Zhu D."/>
            <person name="Xiang H."/>
            <person name="Feng X."/>
            <person name="Li S."/>
            <person name="Wang J."/>
            <person name="Zhang G."/>
            <person name="Kronforst M.R."/>
            <person name="Wang W."/>
        </authorList>
    </citation>
    <scope>NUCLEOTIDE SEQUENCE [LARGE SCALE GENOMIC DNA]</scope>
    <source>
        <strain evidence="5">Ya'a_city_454_Pm</strain>
        <tissue evidence="5">Whole body</tissue>
    </source>
</reference>
<dbReference type="InterPro" id="IPR002018">
    <property type="entry name" value="CarbesteraseB"/>
</dbReference>
<dbReference type="InterPro" id="IPR050309">
    <property type="entry name" value="Type-B_Carboxylest/Lipase"/>
</dbReference>
<feature type="compositionally biased region" description="Acidic residues" evidence="2">
    <location>
        <begin position="573"/>
        <end position="584"/>
    </location>
</feature>
<name>A0A194QV43_PAPMA</name>
<dbReference type="InterPro" id="IPR029058">
    <property type="entry name" value="AB_hydrolase_fold"/>
</dbReference>
<feature type="region of interest" description="Disordered" evidence="2">
    <location>
        <begin position="555"/>
        <end position="587"/>
    </location>
</feature>
<keyword evidence="1" id="KW-0325">Glycoprotein</keyword>
<keyword evidence="6" id="KW-1185">Reference proteome</keyword>
<feature type="chain" id="PRO_5008264656" evidence="3">
    <location>
        <begin position="18"/>
        <end position="644"/>
    </location>
</feature>
<dbReference type="InParanoid" id="A0A194QV43"/>
<sequence length="644" mass="71404">MAVALSVFSLCILGALAQTPQLRMVTIAQGTVVGSVAADGNYYEFHGIPYADSTSGSNRFKAPSPPPSFQSMFIANRKGVKCVRALGVGYEGTEDCLVADIYTPTLNNTDRLPVMVWIKGKEFDKIYEHDLSFTNFMERDVIIVSLNYRESILGFLCLGNEAAPGNAGLKDIVAGLRWVKQNIAQFGGDPDNISLFGHGSGAAAVDLVSLSPFADGLISKVISQSGTALSPWAVTRDNLKYAIEVAEALGHTINSIHDVTDAFKRTSVAALMAVINELDLTDNSLAFAPCLEREDIENVEPFLTKSPYTILTEGTYSRIPFMTGFVDYEGTIRAEEAFEDNWLQKMEESFDEFVQPDLKLEDNEDGLQTIQDIRSFYFRDNIINETQINSFLSYHGDTMILVSAIREASLRASSNSSVYLYQFSYKGMLGDPFVGPIEVNRAAHSEELAYLFYHESESQPSEMDLAVSDILVERWTNFAKTGTPESELSQVVWKPFTNSNSNYLRFLDDEEVNENQGGSLEVDLQNPHIETLLFWEQIYSKHFVDAKGRWDLADRGEDDDSDVIIDNGSGEEGSGEEGSGDEEGSGMSIQIERVLRVRRACRSRLARAMWPTSCLLPPFALAPCSGYSPDELQSTEKRRFTKAD</sequence>
<dbReference type="EMBL" id="KQ461103">
    <property type="protein sequence ID" value="KPJ09403.1"/>
    <property type="molecule type" value="Genomic_DNA"/>
</dbReference>
<evidence type="ECO:0000256" key="3">
    <source>
        <dbReference type="SAM" id="SignalP"/>
    </source>
</evidence>
<dbReference type="Proteomes" id="UP000053240">
    <property type="component" value="Unassembled WGS sequence"/>
</dbReference>
<feature type="signal peptide" evidence="3">
    <location>
        <begin position="1"/>
        <end position="17"/>
    </location>
</feature>
<keyword evidence="3" id="KW-0732">Signal</keyword>
<dbReference type="SUPFAM" id="SSF53474">
    <property type="entry name" value="alpha/beta-Hydrolases"/>
    <property type="match status" value="1"/>
</dbReference>
<protein>
    <submittedName>
        <fullName evidence="5">Venom carboxylesterase-6</fullName>
    </submittedName>
</protein>
<dbReference type="Pfam" id="PF00135">
    <property type="entry name" value="COesterase"/>
    <property type="match status" value="1"/>
</dbReference>
<evidence type="ECO:0000313" key="5">
    <source>
        <dbReference type="EMBL" id="KPJ09403.1"/>
    </source>
</evidence>
<feature type="domain" description="Carboxylesterase type B" evidence="4">
    <location>
        <begin position="23"/>
        <end position="512"/>
    </location>
</feature>